<dbReference type="PIRSF" id="PIRSF019169">
    <property type="entry name" value="PilM"/>
    <property type="match status" value="1"/>
</dbReference>
<dbReference type="PANTHER" id="PTHR32432">
    <property type="entry name" value="CELL DIVISION PROTEIN FTSA-RELATED"/>
    <property type="match status" value="1"/>
</dbReference>
<dbReference type="Gene3D" id="3.30.1490.300">
    <property type="match status" value="1"/>
</dbReference>
<dbReference type="EMBL" id="PFVS01000005">
    <property type="protein sequence ID" value="PJA83924.1"/>
    <property type="molecule type" value="Genomic_DNA"/>
</dbReference>
<dbReference type="CDD" id="cd24049">
    <property type="entry name" value="ASKHA_NBD_PilM"/>
    <property type="match status" value="1"/>
</dbReference>
<dbReference type="InterPro" id="IPR043129">
    <property type="entry name" value="ATPase_NBD"/>
</dbReference>
<feature type="non-terminal residue" evidence="2">
    <location>
        <position position="1"/>
    </location>
</feature>
<dbReference type="InterPro" id="IPR003494">
    <property type="entry name" value="SHS2_FtsA"/>
</dbReference>
<dbReference type="SUPFAM" id="SSF53067">
    <property type="entry name" value="Actin-like ATPase domain"/>
    <property type="match status" value="2"/>
</dbReference>
<gene>
    <name evidence="2" type="ORF">CO146_00220</name>
</gene>
<protein>
    <recommendedName>
        <fullName evidence="1">SHS2 domain-containing protein</fullName>
    </recommendedName>
</protein>
<organism evidence="2 3">
    <name type="scientific">Candidatus Nealsonbacteria bacterium CG_4_9_14_3_um_filter_37_29</name>
    <dbReference type="NCBI Taxonomy" id="1974696"/>
    <lineage>
        <taxon>Bacteria</taxon>
        <taxon>Candidatus Nealsoniibacteriota</taxon>
    </lineage>
</organism>
<dbReference type="Proteomes" id="UP000230178">
    <property type="component" value="Unassembled WGS sequence"/>
</dbReference>
<evidence type="ECO:0000313" key="2">
    <source>
        <dbReference type="EMBL" id="PJA83924.1"/>
    </source>
</evidence>
<sequence length="391" mass="43383">FLTLKPEAFGLDISDLSLKIIKLKKKRGVLSLASFGETEIKPGIIRAGEIKDEKKLAEIIKEAVKSVKGEKIKTKYVVASLPEEKAFLQVITLPKMSEEDLKSAVIYEAENYIPLPIDQVYLDSQIVPPVYNQLPERSEGWRSTNVLRPDHFDVLIAALPKKTVDPYLSCLKSAGLKPGALEIESLAIGRALIKNELTTSPVLLIDIGATRTSFIIFSGHALRFTSSIPVSSGNFTEIISKALGIDLAEAEKLKIKYGLEEKIQIKIKGEKIEKEKEKGKIFEALVPALVDLIQQIKRYLDYYQTHAFHEHLPPNGKGVSKILLCGGGANLKGLTDFLSLQLKIPTELGNPWINILPEPQKEVRELPFEESLKYTTALGLALRGIKEKLPL</sequence>
<evidence type="ECO:0000259" key="1">
    <source>
        <dbReference type="SMART" id="SM00842"/>
    </source>
</evidence>
<dbReference type="PANTHER" id="PTHR32432:SF3">
    <property type="entry name" value="ETHANOLAMINE UTILIZATION PROTEIN EUTJ"/>
    <property type="match status" value="1"/>
</dbReference>
<feature type="domain" description="SHS2" evidence="1">
    <location>
        <begin position="8"/>
        <end position="192"/>
    </location>
</feature>
<dbReference type="AlphaFoldDB" id="A0A2M7Z458"/>
<dbReference type="InterPro" id="IPR050696">
    <property type="entry name" value="FtsA/MreB"/>
</dbReference>
<dbReference type="NCBIfam" id="TIGR01175">
    <property type="entry name" value="pilM"/>
    <property type="match status" value="1"/>
</dbReference>
<dbReference type="Pfam" id="PF11104">
    <property type="entry name" value="PilM_2"/>
    <property type="match status" value="1"/>
</dbReference>
<proteinExistence type="predicted"/>
<dbReference type="Gene3D" id="3.30.420.40">
    <property type="match status" value="2"/>
</dbReference>
<reference evidence="3" key="1">
    <citation type="submission" date="2017-09" db="EMBL/GenBank/DDBJ databases">
        <title>Depth-based differentiation of microbial function through sediment-hosted aquifers and enrichment of novel symbionts in the deep terrestrial subsurface.</title>
        <authorList>
            <person name="Probst A.J."/>
            <person name="Ladd B."/>
            <person name="Jarett J.K."/>
            <person name="Geller-Mcgrath D.E."/>
            <person name="Sieber C.M.K."/>
            <person name="Emerson J.B."/>
            <person name="Anantharaman K."/>
            <person name="Thomas B.C."/>
            <person name="Malmstrom R."/>
            <person name="Stieglmeier M."/>
            <person name="Klingl A."/>
            <person name="Woyke T."/>
            <person name="Ryan C.M."/>
            <person name="Banfield J.F."/>
        </authorList>
    </citation>
    <scope>NUCLEOTIDE SEQUENCE [LARGE SCALE GENOMIC DNA]</scope>
</reference>
<accession>A0A2M7Z458</accession>
<dbReference type="InterPro" id="IPR005883">
    <property type="entry name" value="PilM"/>
</dbReference>
<dbReference type="GO" id="GO:0051301">
    <property type="term" value="P:cell division"/>
    <property type="evidence" value="ECO:0007669"/>
    <property type="project" value="InterPro"/>
</dbReference>
<comment type="caution">
    <text evidence="2">The sequence shown here is derived from an EMBL/GenBank/DDBJ whole genome shotgun (WGS) entry which is preliminary data.</text>
</comment>
<name>A0A2M7Z458_9BACT</name>
<evidence type="ECO:0000313" key="3">
    <source>
        <dbReference type="Proteomes" id="UP000230178"/>
    </source>
</evidence>
<dbReference type="SMART" id="SM00842">
    <property type="entry name" value="FtsA"/>
    <property type="match status" value="1"/>
</dbReference>